<dbReference type="NCBIfam" id="NF006593">
    <property type="entry name" value="PRK09126.1"/>
    <property type="match status" value="1"/>
</dbReference>
<protein>
    <submittedName>
        <fullName evidence="10">Ubiquinone biosynthesis UbiH/UbiF/VisC/COQ6 family hydroxylase</fullName>
    </submittedName>
</protein>
<evidence type="ECO:0000256" key="6">
    <source>
        <dbReference type="ARBA" id="ARBA00023002"/>
    </source>
</evidence>
<dbReference type="Pfam" id="PF01494">
    <property type="entry name" value="FAD_binding_3"/>
    <property type="match status" value="1"/>
</dbReference>
<dbReference type="EMBL" id="JACHVZ010000014">
    <property type="protein sequence ID" value="MBB2930443.1"/>
    <property type="molecule type" value="Genomic_DNA"/>
</dbReference>
<evidence type="ECO:0000313" key="11">
    <source>
        <dbReference type="Proteomes" id="UP000247772"/>
    </source>
</evidence>
<evidence type="ECO:0000256" key="7">
    <source>
        <dbReference type="ARBA" id="ARBA00023033"/>
    </source>
</evidence>
<dbReference type="Proteomes" id="UP000533533">
    <property type="component" value="Unassembled WGS sequence"/>
</dbReference>
<reference evidence="10 11" key="1">
    <citation type="submission" date="2018-06" db="EMBL/GenBank/DDBJ databases">
        <title>Genomic Encyclopedia of Type Strains, Phase IV (KMG-V): Genome sequencing to study the core and pangenomes of soil and plant-associated prokaryotes.</title>
        <authorList>
            <person name="Whitman W."/>
        </authorList>
    </citation>
    <scope>NUCLEOTIDE SEQUENCE [LARGE SCALE GENOMIC DNA]</scope>
    <source>
        <strain evidence="10 11">SRCL-318</strain>
        <strain evidence="9 12">SRMrh-85</strain>
    </source>
</reference>
<dbReference type="NCBIfam" id="TIGR01988">
    <property type="entry name" value="Ubi-OHases"/>
    <property type="match status" value="1"/>
</dbReference>
<keyword evidence="6" id="KW-0560">Oxidoreductase</keyword>
<dbReference type="GO" id="GO:0006744">
    <property type="term" value="P:ubiquinone biosynthetic process"/>
    <property type="evidence" value="ECO:0007669"/>
    <property type="project" value="UniProtKB-UniPathway"/>
</dbReference>
<keyword evidence="12" id="KW-1185">Reference proteome</keyword>
<name>A0A2U1A9G0_9BURK</name>
<evidence type="ECO:0000256" key="3">
    <source>
        <dbReference type="ARBA" id="ARBA00005349"/>
    </source>
</evidence>
<comment type="similarity">
    <text evidence="3">Belongs to the UbiH/COQ6 family.</text>
</comment>
<dbReference type="GO" id="GO:0071949">
    <property type="term" value="F:FAD binding"/>
    <property type="evidence" value="ECO:0007669"/>
    <property type="project" value="InterPro"/>
</dbReference>
<dbReference type="AlphaFoldDB" id="A0A2U1A9G0"/>
<accession>A0A2U1A9G0</accession>
<evidence type="ECO:0000313" key="10">
    <source>
        <dbReference type="EMBL" id="PYE13352.1"/>
    </source>
</evidence>
<dbReference type="SUPFAM" id="SSF51905">
    <property type="entry name" value="FAD/NAD(P)-binding domain"/>
    <property type="match status" value="1"/>
</dbReference>
<evidence type="ECO:0000256" key="5">
    <source>
        <dbReference type="ARBA" id="ARBA00022827"/>
    </source>
</evidence>
<dbReference type="GO" id="GO:0016705">
    <property type="term" value="F:oxidoreductase activity, acting on paired donors, with incorporation or reduction of molecular oxygen"/>
    <property type="evidence" value="ECO:0007669"/>
    <property type="project" value="InterPro"/>
</dbReference>
<gene>
    <name evidence="10" type="ORF">C7410_1477</name>
    <name evidence="9" type="ORF">FHX59_004906</name>
</gene>
<comment type="pathway">
    <text evidence="2">Cofactor biosynthesis; ubiquinone biosynthesis.</text>
</comment>
<keyword evidence="7" id="KW-0503">Monooxygenase</keyword>
<evidence type="ECO:0000259" key="8">
    <source>
        <dbReference type="Pfam" id="PF01494"/>
    </source>
</evidence>
<sequence length="398" mass="43230">MQADIVIVGAGPVGLCLARSLSGAGLKIVMVEQQSLAGISEPQFDGREIALTQKSVRTMRRFGLWDLIDPHARAPLRSARVFNGPSPGALEIGHDLSGHTELGWLVSNHLIRKAAYEALRQSTAEHGDVTLLAARKVSAVKADDDLASVTLESGETFSAKLIVAADSRFSSTRKMMGIAANMHDFGRAMLVCRMTHEAPHEHAAWEWFGYGQTLALLPMNAERSTNAHQSSVVLTLPVGQVNEIAALEPDAFARHIEDRFMHRLGAMKLASTRHVYPLVAVYPERFVGKRFAAVGDAAVGMHPVTAHGFNFGLLGVETLGKRIIDAHRSGLDIGVPSVLQGYETQHRRATKPLYLATRFITDVYTNNTAPAKLARDFMLRAASKLMPFRKAIAASLTG</sequence>
<comment type="cofactor">
    <cofactor evidence="1">
        <name>FAD</name>
        <dbReference type="ChEBI" id="CHEBI:57692"/>
    </cofactor>
</comment>
<keyword evidence="10" id="KW-0830">Ubiquinone</keyword>
<comment type="caution">
    <text evidence="10">The sequence shown here is derived from an EMBL/GenBank/DDBJ whole genome shotgun (WGS) entry which is preliminary data.</text>
</comment>
<dbReference type="InterPro" id="IPR051205">
    <property type="entry name" value="UbiH/COQ6_monooxygenase"/>
</dbReference>
<dbReference type="Gene3D" id="3.50.50.60">
    <property type="entry name" value="FAD/NAD(P)-binding domain"/>
    <property type="match status" value="2"/>
</dbReference>
<dbReference type="Proteomes" id="UP000247772">
    <property type="component" value="Unassembled WGS sequence"/>
</dbReference>
<dbReference type="EMBL" id="QJSQ01000047">
    <property type="protein sequence ID" value="PYE13352.1"/>
    <property type="molecule type" value="Genomic_DNA"/>
</dbReference>
<keyword evidence="5" id="KW-0274">FAD</keyword>
<feature type="domain" description="FAD-binding" evidence="8">
    <location>
        <begin position="3"/>
        <end position="344"/>
    </location>
</feature>
<dbReference type="GO" id="GO:0004497">
    <property type="term" value="F:monooxygenase activity"/>
    <property type="evidence" value="ECO:0007669"/>
    <property type="project" value="UniProtKB-KW"/>
</dbReference>
<dbReference type="PANTHER" id="PTHR43876:SF25">
    <property type="entry name" value="MONOOXYGENASE NMA2164"/>
    <property type="match status" value="1"/>
</dbReference>
<evidence type="ECO:0000313" key="12">
    <source>
        <dbReference type="Proteomes" id="UP000533533"/>
    </source>
</evidence>
<evidence type="ECO:0000313" key="9">
    <source>
        <dbReference type="EMBL" id="MBB2930443.1"/>
    </source>
</evidence>
<dbReference type="OrthoDB" id="9769565at2"/>
<organism evidence="10 11">
    <name type="scientific">Paraburkholderia silvatlantica</name>
    <dbReference type="NCBI Taxonomy" id="321895"/>
    <lineage>
        <taxon>Bacteria</taxon>
        <taxon>Pseudomonadati</taxon>
        <taxon>Pseudomonadota</taxon>
        <taxon>Betaproteobacteria</taxon>
        <taxon>Burkholderiales</taxon>
        <taxon>Burkholderiaceae</taxon>
        <taxon>Paraburkholderia</taxon>
    </lineage>
</organism>
<dbReference type="InterPro" id="IPR010971">
    <property type="entry name" value="UbiH/COQ6"/>
</dbReference>
<evidence type="ECO:0000256" key="4">
    <source>
        <dbReference type="ARBA" id="ARBA00022630"/>
    </source>
</evidence>
<keyword evidence="4" id="KW-0285">Flavoprotein</keyword>
<dbReference type="UniPathway" id="UPA00232"/>
<evidence type="ECO:0000256" key="1">
    <source>
        <dbReference type="ARBA" id="ARBA00001974"/>
    </source>
</evidence>
<dbReference type="InterPro" id="IPR036188">
    <property type="entry name" value="FAD/NAD-bd_sf"/>
</dbReference>
<dbReference type="PRINTS" id="PR00420">
    <property type="entry name" value="RNGMNOXGNASE"/>
</dbReference>
<dbReference type="InterPro" id="IPR002938">
    <property type="entry name" value="FAD-bd"/>
</dbReference>
<evidence type="ECO:0000256" key="2">
    <source>
        <dbReference type="ARBA" id="ARBA00004749"/>
    </source>
</evidence>
<dbReference type="PANTHER" id="PTHR43876">
    <property type="entry name" value="UBIQUINONE BIOSYNTHESIS MONOOXYGENASE COQ6, MITOCHONDRIAL"/>
    <property type="match status" value="1"/>
</dbReference>
<proteinExistence type="inferred from homology"/>
<dbReference type="RefSeq" id="WP_110385775.1">
    <property type="nucleotide sequence ID" value="NZ_JACHVZ010000014.1"/>
</dbReference>